<organism evidence="9 10">
    <name type="scientific">Ruminococcus bicirculans</name>
    <name type="common">ex Wegman et al. 2014</name>
    <dbReference type="NCBI Taxonomy" id="1160721"/>
    <lineage>
        <taxon>Bacteria</taxon>
        <taxon>Bacillati</taxon>
        <taxon>Bacillota</taxon>
        <taxon>Clostridia</taxon>
        <taxon>Eubacteriales</taxon>
        <taxon>Oscillospiraceae</taxon>
        <taxon>Ruminococcus</taxon>
    </lineage>
</organism>
<evidence type="ECO:0000313" key="9">
    <source>
        <dbReference type="EMBL" id="MDB8745080.1"/>
    </source>
</evidence>
<comment type="caution">
    <text evidence="9">The sequence shown here is derived from an EMBL/GenBank/DDBJ whole genome shotgun (WGS) entry which is preliminary data.</text>
</comment>
<dbReference type="Proteomes" id="UP001211015">
    <property type="component" value="Unassembled WGS sequence"/>
</dbReference>
<dbReference type="InterPro" id="IPR058240">
    <property type="entry name" value="rSAM_sf"/>
</dbReference>
<dbReference type="Proteomes" id="UP001206236">
    <property type="component" value="Unassembled WGS sequence"/>
</dbReference>
<dbReference type="GO" id="GO:0051536">
    <property type="term" value="F:iron-sulfur cluster binding"/>
    <property type="evidence" value="ECO:0007669"/>
    <property type="project" value="UniProtKB-KW"/>
</dbReference>
<dbReference type="EMBL" id="JANGCN010000016">
    <property type="protein sequence ID" value="MCQ5153297.1"/>
    <property type="molecule type" value="Genomic_DNA"/>
</dbReference>
<evidence type="ECO:0000256" key="1">
    <source>
        <dbReference type="ARBA" id="ARBA00001966"/>
    </source>
</evidence>
<dbReference type="GO" id="GO:0046872">
    <property type="term" value="F:metal ion binding"/>
    <property type="evidence" value="ECO:0007669"/>
    <property type="project" value="UniProtKB-KW"/>
</dbReference>
<dbReference type="Pfam" id="PF04055">
    <property type="entry name" value="Radical_SAM"/>
    <property type="match status" value="1"/>
</dbReference>
<dbReference type="InterPro" id="IPR023867">
    <property type="entry name" value="Sulphatase_maturase_rSAM"/>
</dbReference>
<dbReference type="SUPFAM" id="SSF102114">
    <property type="entry name" value="Radical SAM enzymes"/>
    <property type="match status" value="1"/>
</dbReference>
<gene>
    <name evidence="8" type="ORF">NE632_08230</name>
    <name evidence="9" type="ORF">PNU62_08645</name>
</gene>
<comment type="similarity">
    <text evidence="6">Belongs to the radical SAM superfamily. Anaerobic sulfatase-maturating enzyme family.</text>
</comment>
<evidence type="ECO:0000256" key="3">
    <source>
        <dbReference type="ARBA" id="ARBA00022723"/>
    </source>
</evidence>
<dbReference type="CDD" id="cd01335">
    <property type="entry name" value="Radical_SAM"/>
    <property type="match status" value="1"/>
</dbReference>
<keyword evidence="5" id="KW-0411">Iron-sulfur</keyword>
<evidence type="ECO:0000256" key="2">
    <source>
        <dbReference type="ARBA" id="ARBA00022691"/>
    </source>
</evidence>
<dbReference type="PROSITE" id="PS51918">
    <property type="entry name" value="RADICAL_SAM"/>
    <property type="match status" value="1"/>
</dbReference>
<evidence type="ECO:0000313" key="8">
    <source>
        <dbReference type="EMBL" id="MCQ5153297.1"/>
    </source>
</evidence>
<dbReference type="InterPro" id="IPR007197">
    <property type="entry name" value="rSAM"/>
</dbReference>
<evidence type="ECO:0000259" key="7">
    <source>
        <dbReference type="PROSITE" id="PS51918"/>
    </source>
</evidence>
<dbReference type="EMBL" id="JAQMLV010000010">
    <property type="protein sequence ID" value="MDB8745080.1"/>
    <property type="molecule type" value="Genomic_DNA"/>
</dbReference>
<dbReference type="Pfam" id="PF13186">
    <property type="entry name" value="SPASM"/>
    <property type="match status" value="1"/>
</dbReference>
<dbReference type="PANTHER" id="PTHR43273:SF3">
    <property type="entry name" value="ANAEROBIC SULFATASE-MATURATING ENZYME HOMOLOG ASLB-RELATED"/>
    <property type="match status" value="1"/>
</dbReference>
<dbReference type="AlphaFoldDB" id="A0AAW6EDF7"/>
<dbReference type="GO" id="GO:0016491">
    <property type="term" value="F:oxidoreductase activity"/>
    <property type="evidence" value="ECO:0007669"/>
    <property type="project" value="InterPro"/>
</dbReference>
<dbReference type="InterPro" id="IPR013785">
    <property type="entry name" value="Aldolase_TIM"/>
</dbReference>
<proteinExistence type="inferred from homology"/>
<dbReference type="Gene3D" id="3.20.20.70">
    <property type="entry name" value="Aldolase class I"/>
    <property type="match status" value="1"/>
</dbReference>
<keyword evidence="4" id="KW-0408">Iron</keyword>
<dbReference type="SFLD" id="SFLDG01067">
    <property type="entry name" value="SPASM/twitch_domain_containing"/>
    <property type="match status" value="1"/>
</dbReference>
<dbReference type="SFLD" id="SFLDG01386">
    <property type="entry name" value="main_SPASM_domain-containing"/>
    <property type="match status" value="1"/>
</dbReference>
<sequence>MILDLTEDCMLCCSYCYINGGENHLTMNTQTALNAVIKFSKSYADGKVHLLFHGGEPLLMFDRIQEIVDFIESNEICNIELYIQTNCIGVDQYISKYLKKKNIRTCVSIDGFSPKANATRKSKSEDSVITTKRILKGLDHLLEDGHEISTICVLNKTNIEFVSEYFDECATRGIKLISMNPIINLGRSTLHEELLLSNHEIAQAYISAIYKINSLIENGIDIMERNCFYYFRRYITEKPEYMCMNTPCGAGNCVFVVKCNGDIFPCSDFSFIPDLRLGNVNEESLFSIRRGQSKELLYQLYSDRLDKNSKCVQCHWYKKCSSGCVARKFLNTQQIGGILDPLCSMYQELNSFFQNEGDKLTHFLNRIKPN</sequence>
<dbReference type="NCBIfam" id="TIGR04085">
    <property type="entry name" value="rSAM_more_4Fe4S"/>
    <property type="match status" value="1"/>
</dbReference>
<dbReference type="SFLD" id="SFLDS00029">
    <property type="entry name" value="Radical_SAM"/>
    <property type="match status" value="1"/>
</dbReference>
<keyword evidence="2" id="KW-0949">S-adenosyl-L-methionine</keyword>
<evidence type="ECO:0000313" key="10">
    <source>
        <dbReference type="Proteomes" id="UP001211015"/>
    </source>
</evidence>
<accession>A0AAW6EDF7</accession>
<evidence type="ECO:0000256" key="5">
    <source>
        <dbReference type="ARBA" id="ARBA00023014"/>
    </source>
</evidence>
<dbReference type="SFLD" id="SFLDG01384">
    <property type="entry name" value="thioether_bond_formation_requi"/>
    <property type="match status" value="1"/>
</dbReference>
<evidence type="ECO:0000256" key="6">
    <source>
        <dbReference type="ARBA" id="ARBA00023601"/>
    </source>
</evidence>
<name>A0AAW6EDF7_9FIRM</name>
<evidence type="ECO:0000256" key="4">
    <source>
        <dbReference type="ARBA" id="ARBA00023004"/>
    </source>
</evidence>
<dbReference type="PANTHER" id="PTHR43273">
    <property type="entry name" value="ANAEROBIC SULFATASE-MATURATING ENZYME HOMOLOG ASLB-RELATED"/>
    <property type="match status" value="1"/>
</dbReference>
<comment type="cofactor">
    <cofactor evidence="1">
        <name>[4Fe-4S] cluster</name>
        <dbReference type="ChEBI" id="CHEBI:49883"/>
    </cofactor>
</comment>
<reference evidence="9" key="2">
    <citation type="submission" date="2023-01" db="EMBL/GenBank/DDBJ databases">
        <title>Human gut microbiome strain richness.</title>
        <authorList>
            <person name="Chen-Liaw A."/>
        </authorList>
    </citation>
    <scope>NUCLEOTIDE SEQUENCE</scope>
    <source>
        <strain evidence="9">1001275st1_F4_1001275B_160808</strain>
    </source>
</reference>
<feature type="domain" description="Radical SAM core" evidence="7">
    <location>
        <begin position="1"/>
        <end position="221"/>
    </location>
</feature>
<keyword evidence="3" id="KW-0479">Metal-binding</keyword>
<reference evidence="8" key="1">
    <citation type="submission" date="2022-06" db="EMBL/GenBank/DDBJ databases">
        <title>Isolation of gut microbiota from human fecal samples.</title>
        <authorList>
            <person name="Pamer E.G."/>
            <person name="Barat B."/>
            <person name="Waligurski E."/>
            <person name="Medina S."/>
            <person name="Paddock L."/>
            <person name="Mostad J."/>
        </authorList>
    </citation>
    <scope>NUCLEOTIDE SEQUENCE</scope>
    <source>
        <strain evidence="8">DFI.5.57</strain>
    </source>
</reference>
<protein>
    <submittedName>
        <fullName evidence="9">Radical SAM protein</fullName>
    </submittedName>
</protein>
<dbReference type="InterPro" id="IPR023885">
    <property type="entry name" value="4Fe4S-binding_SPASM_dom"/>
</dbReference>
<dbReference type="RefSeq" id="WP_195388707.1">
    <property type="nucleotide sequence ID" value="NZ_JADNGL010000012.1"/>
</dbReference>